<accession>A0A250YAB6</accession>
<evidence type="ECO:0000256" key="1">
    <source>
        <dbReference type="SAM" id="MobiDB-lite"/>
    </source>
</evidence>
<proteinExistence type="predicted"/>
<evidence type="ECO:0000313" key="2">
    <source>
        <dbReference type="EMBL" id="JAV40530.1"/>
    </source>
</evidence>
<organism evidence="2">
    <name type="scientific">Castor canadensis</name>
    <name type="common">American beaver</name>
    <dbReference type="NCBI Taxonomy" id="51338"/>
    <lineage>
        <taxon>Eukaryota</taxon>
        <taxon>Metazoa</taxon>
        <taxon>Chordata</taxon>
        <taxon>Craniata</taxon>
        <taxon>Vertebrata</taxon>
        <taxon>Euteleostomi</taxon>
        <taxon>Mammalia</taxon>
        <taxon>Eutheria</taxon>
        <taxon>Euarchontoglires</taxon>
        <taxon>Glires</taxon>
        <taxon>Rodentia</taxon>
        <taxon>Castorimorpha</taxon>
        <taxon>Castoridae</taxon>
        <taxon>Castor</taxon>
    </lineage>
</organism>
<dbReference type="EMBL" id="GFFW01004258">
    <property type="protein sequence ID" value="JAV40530.1"/>
    <property type="molecule type" value="Transcribed_RNA"/>
</dbReference>
<sequence length="152" mass="14727">MPGYQVLAPTAYYDQTGALVVGPGARTGLGAPVRLMAPTPVLISSAAAQAAAAAAAAAGGTANSLTGSTNGLFRPIGTQPPQQQQQQPSTNLQSSSFYGSSSLTNSSQSSSLFSHGPGQPGSTSLGFGSGTSLGAALGSALSGFGSSGKCVF</sequence>
<feature type="region of interest" description="Disordered" evidence="1">
    <location>
        <begin position="66"/>
        <end position="126"/>
    </location>
</feature>
<protein>
    <submittedName>
        <fullName evidence="2">Pumilio 2-like protein</fullName>
    </submittedName>
</protein>
<reference evidence="2" key="1">
    <citation type="journal article" date="2017" name="G3 (Bethesda)">
        <title>De Novo Genome and Transcriptome Assembly of the Canadian Beaver (Castor canadensis).</title>
        <authorList>
            <person name="Lok S."/>
            <person name="Paton T.A."/>
            <person name="Wang Z."/>
            <person name="Kaur G."/>
            <person name="Walker S."/>
            <person name="Yuen R.K."/>
            <person name="Sung W.W."/>
            <person name="Whitney J."/>
            <person name="Buchanan J.A."/>
            <person name="Trost B."/>
            <person name="Singh N."/>
            <person name="Apresto B."/>
            <person name="Chen N."/>
            <person name="Coole M."/>
            <person name="Dawson T.J."/>
            <person name="Ho K.Y."/>
            <person name="Hu Z."/>
            <person name="Pullenayegum S."/>
            <person name="Samler K."/>
            <person name="Shipstone A."/>
            <person name="Tsoi F."/>
            <person name="Wang T."/>
            <person name="Pereira S.L."/>
            <person name="Rostami P."/>
            <person name="Ryan C.A."/>
            <person name="Tong A.H."/>
            <person name="Ng K."/>
            <person name="Sundaravadanam Y."/>
            <person name="Simpson J.T."/>
            <person name="Lim B.K."/>
            <person name="Engstrom M.D."/>
            <person name="Dutton C.J."/>
            <person name="Kerr K.C."/>
            <person name="Franke M."/>
            <person name="Rapley W."/>
            <person name="Wintle R.F."/>
            <person name="Scherer S.W."/>
        </authorList>
    </citation>
    <scope>NUCLEOTIDE SEQUENCE</scope>
    <source>
        <strain evidence="2">Ward</strain>
        <tissue evidence="2">Leukocyte</tissue>
    </source>
</reference>
<dbReference type="AlphaFoldDB" id="A0A250YAB6"/>
<name>A0A250YAB6_CASCN</name>
<feature type="compositionally biased region" description="Low complexity" evidence="1">
    <location>
        <begin position="79"/>
        <end position="114"/>
    </location>
</feature>